<feature type="compositionally biased region" description="Low complexity" evidence="1">
    <location>
        <begin position="44"/>
        <end position="58"/>
    </location>
</feature>
<evidence type="ECO:0000313" key="3">
    <source>
        <dbReference type="Proteomes" id="UP001302745"/>
    </source>
</evidence>
<reference evidence="2" key="1">
    <citation type="journal article" date="2023" name="Mol. Phylogenet. Evol.">
        <title>Genome-scale phylogeny and comparative genomics of the fungal order Sordariales.</title>
        <authorList>
            <person name="Hensen N."/>
            <person name="Bonometti L."/>
            <person name="Westerberg I."/>
            <person name="Brannstrom I.O."/>
            <person name="Guillou S."/>
            <person name="Cros-Aarteil S."/>
            <person name="Calhoun S."/>
            <person name="Haridas S."/>
            <person name="Kuo A."/>
            <person name="Mondo S."/>
            <person name="Pangilinan J."/>
            <person name="Riley R."/>
            <person name="LaButti K."/>
            <person name="Andreopoulos B."/>
            <person name="Lipzen A."/>
            <person name="Chen C."/>
            <person name="Yan M."/>
            <person name="Daum C."/>
            <person name="Ng V."/>
            <person name="Clum A."/>
            <person name="Steindorff A."/>
            <person name="Ohm R.A."/>
            <person name="Martin F."/>
            <person name="Silar P."/>
            <person name="Natvig D.O."/>
            <person name="Lalanne C."/>
            <person name="Gautier V."/>
            <person name="Ament-Velasquez S.L."/>
            <person name="Kruys A."/>
            <person name="Hutchinson M.I."/>
            <person name="Powell A.J."/>
            <person name="Barry K."/>
            <person name="Miller A.N."/>
            <person name="Grigoriev I.V."/>
            <person name="Debuchy R."/>
            <person name="Gladieux P."/>
            <person name="Hiltunen Thoren M."/>
            <person name="Johannesson H."/>
        </authorList>
    </citation>
    <scope>NUCLEOTIDE SEQUENCE</scope>
    <source>
        <strain evidence="2">CBS 538.74</strain>
    </source>
</reference>
<sequence>MAGAERVDTRKGHRSQKPPPEKQGVTKQMNGLSLGSTPTGKGLYAPAQAASYQPATAPRPQTASTLNVKCGPTQADLAAADKLLRALEKTGKLPPFNPKKFGKWTHDTPQQSFVQYPSIPTPGRTRALARYRCDCGTSYGEDRRAKAELDRHLGKHRSHRRAK</sequence>
<feature type="compositionally biased region" description="Basic residues" evidence="1">
    <location>
        <begin position="153"/>
        <end position="163"/>
    </location>
</feature>
<dbReference type="Proteomes" id="UP001302745">
    <property type="component" value="Unassembled WGS sequence"/>
</dbReference>
<gene>
    <name evidence="2" type="ORF">C8A00DRAFT_37183</name>
</gene>
<feature type="region of interest" description="Disordered" evidence="1">
    <location>
        <begin position="90"/>
        <end position="121"/>
    </location>
</feature>
<keyword evidence="3" id="KW-1185">Reference proteome</keyword>
<dbReference type="EMBL" id="MU857087">
    <property type="protein sequence ID" value="KAK4150233.1"/>
    <property type="molecule type" value="Genomic_DNA"/>
</dbReference>
<protein>
    <submittedName>
        <fullName evidence="2">Uncharacterized protein</fullName>
    </submittedName>
</protein>
<feature type="region of interest" description="Disordered" evidence="1">
    <location>
        <begin position="1"/>
        <end position="68"/>
    </location>
</feature>
<evidence type="ECO:0000256" key="1">
    <source>
        <dbReference type="SAM" id="MobiDB-lite"/>
    </source>
</evidence>
<feature type="compositionally biased region" description="Basic and acidic residues" evidence="1">
    <location>
        <begin position="1"/>
        <end position="10"/>
    </location>
</feature>
<comment type="caution">
    <text evidence="2">The sequence shown here is derived from an EMBL/GenBank/DDBJ whole genome shotgun (WGS) entry which is preliminary data.</text>
</comment>
<reference evidence="2" key="2">
    <citation type="submission" date="2023-05" db="EMBL/GenBank/DDBJ databases">
        <authorList>
            <consortium name="Lawrence Berkeley National Laboratory"/>
            <person name="Steindorff A."/>
            <person name="Hensen N."/>
            <person name="Bonometti L."/>
            <person name="Westerberg I."/>
            <person name="Brannstrom I.O."/>
            <person name="Guillou S."/>
            <person name="Cros-Aarteil S."/>
            <person name="Calhoun S."/>
            <person name="Haridas S."/>
            <person name="Kuo A."/>
            <person name="Mondo S."/>
            <person name="Pangilinan J."/>
            <person name="Riley R."/>
            <person name="Labutti K."/>
            <person name="Andreopoulos B."/>
            <person name="Lipzen A."/>
            <person name="Chen C."/>
            <person name="Yanf M."/>
            <person name="Daum C."/>
            <person name="Ng V."/>
            <person name="Clum A."/>
            <person name="Ohm R."/>
            <person name="Martin F."/>
            <person name="Silar P."/>
            <person name="Natvig D."/>
            <person name="Lalanne C."/>
            <person name="Gautier V."/>
            <person name="Ament-Velasquez S.L."/>
            <person name="Kruys A."/>
            <person name="Hutchinson M.I."/>
            <person name="Powell A.J."/>
            <person name="Barry K."/>
            <person name="Miller A.N."/>
            <person name="Grigoriev I.V."/>
            <person name="Debuchy R."/>
            <person name="Gladieux P."/>
            <person name="Thoren M.H."/>
            <person name="Johannesson H."/>
        </authorList>
    </citation>
    <scope>NUCLEOTIDE SEQUENCE</scope>
    <source>
        <strain evidence="2">CBS 538.74</strain>
    </source>
</reference>
<dbReference type="AlphaFoldDB" id="A0AAN6ZU14"/>
<feature type="compositionally biased region" description="Polar residues" evidence="1">
    <location>
        <begin position="25"/>
        <end position="39"/>
    </location>
</feature>
<evidence type="ECO:0000313" key="2">
    <source>
        <dbReference type="EMBL" id="KAK4150233.1"/>
    </source>
</evidence>
<feature type="compositionally biased region" description="Basic and acidic residues" evidence="1">
    <location>
        <begin position="143"/>
        <end position="152"/>
    </location>
</feature>
<accession>A0AAN6ZU14</accession>
<organism evidence="2 3">
    <name type="scientific">Chaetomidium leptoderma</name>
    <dbReference type="NCBI Taxonomy" id="669021"/>
    <lineage>
        <taxon>Eukaryota</taxon>
        <taxon>Fungi</taxon>
        <taxon>Dikarya</taxon>
        <taxon>Ascomycota</taxon>
        <taxon>Pezizomycotina</taxon>
        <taxon>Sordariomycetes</taxon>
        <taxon>Sordariomycetidae</taxon>
        <taxon>Sordariales</taxon>
        <taxon>Chaetomiaceae</taxon>
        <taxon>Chaetomidium</taxon>
    </lineage>
</organism>
<feature type="region of interest" description="Disordered" evidence="1">
    <location>
        <begin position="143"/>
        <end position="163"/>
    </location>
</feature>
<proteinExistence type="predicted"/>
<name>A0AAN6ZU14_9PEZI</name>